<evidence type="ECO:0000256" key="10">
    <source>
        <dbReference type="ARBA" id="ARBA00023163"/>
    </source>
</evidence>
<dbReference type="Gene3D" id="3.30.160.60">
    <property type="entry name" value="Classic Zinc Finger"/>
    <property type="match status" value="6"/>
</dbReference>
<sequence length="573" mass="63766">MGTPGDKANIREVVRRASAQQQQEESEEPEETPAHIAPGSETLGEQPSAIGEQGASSTGMTVLSSLPQFSTFIDYSLSPSLPQSSEKVESIVTSGSNVNLEQARIEDYFSQSKFYPSSTEIVQPLPVLPPQKLPKPTKTSTFLSLAEPGPSGLQTPRTKPVASLTKLHPKRTKKTQTSQGTSKKSHVCPVCQKSFQNSAKLAKHQLSHNGNSPFKCEHCKKTFSSKFKLVRHVLIHSDRKPFSCSVCERTFHRKDHLKNHIKVHSPSKKHYVCEKPNCKKEYTSLLSFRKHTALHAAEEGSLVCQICSKTFQTKEDILYHLKIHAGSRTVKNPNEKKFTCDHCDRKFFTRKDVRRHLVVHTGMRDFLCQFCPQRFGRKDHLVRHIKKSHSKNFPLESQSLETAIKSEMPETSIKSELSESSISTPEQFGPSSVEFPIVLKPEKIDISDIEVSSLFFPQSFSELNPMLPSTSDQLQFLPSTSTQPELKDLGSAVLEEIVESPTQGSLASELIVGGSVEPASELTPQLLEEPVLSDTEIMRLLQTTEDKNLPLPGFSQTFQSPPPQPPPQPPSSQ</sequence>
<reference evidence="15" key="1">
    <citation type="submission" date="2019-08" db="EMBL/GenBank/DDBJ databases">
        <title>The genome of the North American firefly Photinus pyralis.</title>
        <authorList>
            <consortium name="Photinus pyralis genome working group"/>
            <person name="Fallon T.R."/>
            <person name="Sander Lower S.E."/>
            <person name="Weng J.-K."/>
        </authorList>
    </citation>
    <scope>NUCLEOTIDE SEQUENCE</scope>
    <source>
        <strain evidence="15">TRF0915ILg1</strain>
        <tissue evidence="15">Whole body</tissue>
    </source>
</reference>
<feature type="domain" description="C2H2-type" evidence="14">
    <location>
        <begin position="242"/>
        <end position="269"/>
    </location>
</feature>
<dbReference type="PANTHER" id="PTHR24399">
    <property type="entry name" value="ZINC FINGER AND BTB DOMAIN-CONTAINING"/>
    <property type="match status" value="1"/>
</dbReference>
<feature type="region of interest" description="Disordered" evidence="13">
    <location>
        <begin position="543"/>
        <end position="573"/>
    </location>
</feature>
<keyword evidence="3" id="KW-0479">Metal-binding</keyword>
<keyword evidence="4" id="KW-0677">Repeat</keyword>
<evidence type="ECO:0000256" key="6">
    <source>
        <dbReference type="ARBA" id="ARBA00022833"/>
    </source>
</evidence>
<feature type="domain" description="C2H2-type" evidence="14">
    <location>
        <begin position="366"/>
        <end position="394"/>
    </location>
</feature>
<feature type="domain" description="C2H2-type" evidence="14">
    <location>
        <begin position="302"/>
        <end position="329"/>
    </location>
</feature>
<keyword evidence="10" id="KW-0804">Transcription</keyword>
<name>A0A8K0DCF6_IGNLU</name>
<dbReference type="GO" id="GO:0005654">
    <property type="term" value="C:nucleoplasm"/>
    <property type="evidence" value="ECO:0007669"/>
    <property type="project" value="TreeGrafter"/>
</dbReference>
<dbReference type="OrthoDB" id="3533395at2759"/>
<evidence type="ECO:0000256" key="2">
    <source>
        <dbReference type="ARBA" id="ARBA00006991"/>
    </source>
</evidence>
<feature type="domain" description="C2H2-type" evidence="14">
    <location>
        <begin position="338"/>
        <end position="365"/>
    </location>
</feature>
<feature type="compositionally biased region" description="Pro residues" evidence="13">
    <location>
        <begin position="560"/>
        <end position="573"/>
    </location>
</feature>
<dbReference type="FunFam" id="3.30.160.60:FF:000065">
    <property type="entry name" value="B-cell CLL/lymphoma 6, member B"/>
    <property type="match status" value="1"/>
</dbReference>
<evidence type="ECO:0000256" key="1">
    <source>
        <dbReference type="ARBA" id="ARBA00004123"/>
    </source>
</evidence>
<dbReference type="FunFam" id="3.30.160.60:FF:000256">
    <property type="entry name" value="PLAG1 like zinc finger 2"/>
    <property type="match status" value="1"/>
</dbReference>
<evidence type="ECO:0000313" key="16">
    <source>
        <dbReference type="Proteomes" id="UP000801492"/>
    </source>
</evidence>
<accession>A0A8K0DCF6</accession>
<comment type="similarity">
    <text evidence="2">Belongs to the krueppel C2H2-type zinc-finger protein family.</text>
</comment>
<feature type="domain" description="C2H2-type" evidence="14">
    <location>
        <begin position="186"/>
        <end position="213"/>
    </location>
</feature>
<dbReference type="PANTHER" id="PTHR24399:SF31">
    <property type="entry name" value="ZINC FINGER PROTEIN PLAGL1"/>
    <property type="match status" value="1"/>
</dbReference>
<evidence type="ECO:0000256" key="9">
    <source>
        <dbReference type="ARBA" id="ARBA00023159"/>
    </source>
</evidence>
<comment type="caution">
    <text evidence="15">The sequence shown here is derived from an EMBL/GenBank/DDBJ whole genome shotgun (WGS) entry which is preliminary data.</text>
</comment>
<keyword evidence="8" id="KW-0238">DNA-binding</keyword>
<keyword evidence="16" id="KW-1185">Reference proteome</keyword>
<dbReference type="FunFam" id="3.30.160.60:FF:002343">
    <property type="entry name" value="Zinc finger protein 33A"/>
    <property type="match status" value="1"/>
</dbReference>
<dbReference type="Pfam" id="PF13894">
    <property type="entry name" value="zf-C2H2_4"/>
    <property type="match status" value="1"/>
</dbReference>
<evidence type="ECO:0000256" key="12">
    <source>
        <dbReference type="PROSITE-ProRule" id="PRU00042"/>
    </source>
</evidence>
<organism evidence="15 16">
    <name type="scientific">Ignelater luminosus</name>
    <name type="common">Cucubano</name>
    <name type="synonym">Pyrophorus luminosus</name>
    <dbReference type="NCBI Taxonomy" id="2038154"/>
    <lineage>
        <taxon>Eukaryota</taxon>
        <taxon>Metazoa</taxon>
        <taxon>Ecdysozoa</taxon>
        <taxon>Arthropoda</taxon>
        <taxon>Hexapoda</taxon>
        <taxon>Insecta</taxon>
        <taxon>Pterygota</taxon>
        <taxon>Neoptera</taxon>
        <taxon>Endopterygota</taxon>
        <taxon>Coleoptera</taxon>
        <taxon>Polyphaga</taxon>
        <taxon>Elateriformia</taxon>
        <taxon>Elateroidea</taxon>
        <taxon>Elateridae</taxon>
        <taxon>Agrypninae</taxon>
        <taxon>Pyrophorini</taxon>
        <taxon>Ignelater</taxon>
    </lineage>
</organism>
<feature type="region of interest" description="Disordered" evidence="13">
    <location>
        <begin position="1"/>
        <end position="62"/>
    </location>
</feature>
<evidence type="ECO:0000256" key="4">
    <source>
        <dbReference type="ARBA" id="ARBA00022737"/>
    </source>
</evidence>
<gene>
    <name evidence="15" type="ORF">ILUMI_02984</name>
</gene>
<evidence type="ECO:0000256" key="13">
    <source>
        <dbReference type="SAM" id="MobiDB-lite"/>
    </source>
</evidence>
<dbReference type="Proteomes" id="UP000801492">
    <property type="component" value="Unassembled WGS sequence"/>
</dbReference>
<dbReference type="SUPFAM" id="SSF57667">
    <property type="entry name" value="beta-beta-alpha zinc fingers"/>
    <property type="match status" value="4"/>
</dbReference>
<feature type="domain" description="C2H2-type" evidence="14">
    <location>
        <begin position="271"/>
        <end position="300"/>
    </location>
</feature>
<dbReference type="SMART" id="SM00355">
    <property type="entry name" value="ZnF_C2H2"/>
    <property type="match status" value="7"/>
</dbReference>
<dbReference type="GO" id="GO:0001228">
    <property type="term" value="F:DNA-binding transcription activator activity, RNA polymerase II-specific"/>
    <property type="evidence" value="ECO:0007669"/>
    <property type="project" value="TreeGrafter"/>
</dbReference>
<proteinExistence type="inferred from homology"/>
<dbReference type="GO" id="GO:0001817">
    <property type="term" value="P:regulation of cytokine production"/>
    <property type="evidence" value="ECO:0007669"/>
    <property type="project" value="TreeGrafter"/>
</dbReference>
<dbReference type="FunFam" id="3.30.160.60:FF:000231">
    <property type="entry name" value="PLAG1 like zinc finger 2"/>
    <property type="match status" value="1"/>
</dbReference>
<dbReference type="GO" id="GO:0001227">
    <property type="term" value="F:DNA-binding transcription repressor activity, RNA polymerase II-specific"/>
    <property type="evidence" value="ECO:0007669"/>
    <property type="project" value="TreeGrafter"/>
</dbReference>
<dbReference type="GO" id="GO:0008270">
    <property type="term" value="F:zinc ion binding"/>
    <property type="evidence" value="ECO:0007669"/>
    <property type="project" value="UniProtKB-KW"/>
</dbReference>
<evidence type="ECO:0000256" key="8">
    <source>
        <dbReference type="ARBA" id="ARBA00023125"/>
    </source>
</evidence>
<evidence type="ECO:0000313" key="15">
    <source>
        <dbReference type="EMBL" id="KAF2903204.1"/>
    </source>
</evidence>
<dbReference type="Pfam" id="PF00096">
    <property type="entry name" value="zf-C2H2"/>
    <property type="match status" value="3"/>
</dbReference>
<dbReference type="AlphaFoldDB" id="A0A8K0DCF6"/>
<keyword evidence="5 12" id="KW-0863">Zinc-finger</keyword>
<keyword evidence="11" id="KW-0539">Nucleus</keyword>
<feature type="domain" description="C2H2-type" evidence="14">
    <location>
        <begin position="214"/>
        <end position="241"/>
    </location>
</feature>
<comment type="subcellular location">
    <subcellularLocation>
        <location evidence="1">Nucleus</location>
    </subcellularLocation>
</comment>
<dbReference type="PROSITE" id="PS00028">
    <property type="entry name" value="ZINC_FINGER_C2H2_1"/>
    <property type="match status" value="7"/>
</dbReference>
<keyword evidence="9" id="KW-0010">Activator</keyword>
<dbReference type="EMBL" id="VTPC01001082">
    <property type="protein sequence ID" value="KAF2903204.1"/>
    <property type="molecule type" value="Genomic_DNA"/>
</dbReference>
<dbReference type="InterPro" id="IPR013087">
    <property type="entry name" value="Znf_C2H2_type"/>
</dbReference>
<keyword evidence="7" id="KW-0805">Transcription regulation</keyword>
<dbReference type="InterPro" id="IPR036236">
    <property type="entry name" value="Znf_C2H2_sf"/>
</dbReference>
<evidence type="ECO:0000259" key="14">
    <source>
        <dbReference type="PROSITE" id="PS50157"/>
    </source>
</evidence>
<dbReference type="PROSITE" id="PS50157">
    <property type="entry name" value="ZINC_FINGER_C2H2_2"/>
    <property type="match status" value="7"/>
</dbReference>
<protein>
    <recommendedName>
        <fullName evidence="14">C2H2-type domain-containing protein</fullName>
    </recommendedName>
</protein>
<evidence type="ECO:0000256" key="7">
    <source>
        <dbReference type="ARBA" id="ARBA00023015"/>
    </source>
</evidence>
<feature type="region of interest" description="Disordered" evidence="13">
    <location>
        <begin position="126"/>
        <end position="184"/>
    </location>
</feature>
<evidence type="ECO:0000256" key="11">
    <source>
        <dbReference type="ARBA" id="ARBA00023242"/>
    </source>
</evidence>
<keyword evidence="6" id="KW-0862">Zinc</keyword>
<evidence type="ECO:0000256" key="5">
    <source>
        <dbReference type="ARBA" id="ARBA00022771"/>
    </source>
</evidence>
<dbReference type="CDD" id="cd20805">
    <property type="entry name" value="C1_DGK_rpt2"/>
    <property type="match status" value="1"/>
</dbReference>
<evidence type="ECO:0000256" key="3">
    <source>
        <dbReference type="ARBA" id="ARBA00022723"/>
    </source>
</evidence>
<dbReference type="GO" id="GO:0000978">
    <property type="term" value="F:RNA polymerase II cis-regulatory region sequence-specific DNA binding"/>
    <property type="evidence" value="ECO:0007669"/>
    <property type="project" value="TreeGrafter"/>
</dbReference>
<dbReference type="GO" id="GO:0002682">
    <property type="term" value="P:regulation of immune system process"/>
    <property type="evidence" value="ECO:0007669"/>
    <property type="project" value="TreeGrafter"/>
</dbReference>